<dbReference type="InterPro" id="IPR017753">
    <property type="entry name" value="G3P_DH_GlpC_su"/>
</dbReference>
<dbReference type="GO" id="GO:0046872">
    <property type="term" value="F:metal ion binding"/>
    <property type="evidence" value="ECO:0007669"/>
    <property type="project" value="UniProtKB-KW"/>
</dbReference>
<dbReference type="Gene3D" id="1.10.1060.10">
    <property type="entry name" value="Alpha-helical ferredoxin"/>
    <property type="match status" value="1"/>
</dbReference>
<accession>W0EBJ5</accession>
<dbReference type="PANTHER" id="PTHR32479">
    <property type="entry name" value="GLYCOLATE OXIDASE IRON-SULFUR SUBUNIT"/>
    <property type="match status" value="1"/>
</dbReference>
<sequence length="426" mass="47383">MESEWERDQKLDACIKCSACTAQCPVAAVYPLFPGPKNLGPDLERLRLEGVWLDTSILDYCSNCKTCEVTCPSGVKITEMILGARRAAISHSFSRHTLRNSLLGRADYLGRMGTLWPSLTQRVLRRAPVRWLMEKSLGLSQFAPLPEYQIGFQKTLRMRQKNNINSASSDREKRVVYFPGCFVNYNEPQTGEAVVNVLEHNGFEVIVPDFHCCGVPLQANGNFGAAEENAQQNLALMAPYLKAGLPVITSCTSCGLALKEEYPRVNAAGAERIGLQTYDLFEFLWELHEQGKLRENFQEVPISLGYHAPCHLKAQGIGNPALRLSRLIPGVEVEDLDAGCCGLSGSFGFKEEKYLLAQKIGSPLFQAAKRGVAEGNFQKIITECGGCKVQIKQGTGIETEHPVWTLVKAYRLSSRFFCRNLLLKRE</sequence>
<keyword evidence="3" id="KW-0677">Repeat</keyword>
<reference evidence="7 8" key="1">
    <citation type="submission" date="2013-12" db="EMBL/GenBank/DDBJ databases">
        <authorList>
            <consortium name="DOE Joint Genome Institute"/>
            <person name="Smidt H."/>
            <person name="Huntemann M."/>
            <person name="Han J."/>
            <person name="Chen A."/>
            <person name="Kyrpides N."/>
            <person name="Mavromatis K."/>
            <person name="Markowitz V."/>
            <person name="Palaniappan K."/>
            <person name="Ivanova N."/>
            <person name="Schaumberg A."/>
            <person name="Pati A."/>
            <person name="Liolios K."/>
            <person name="Nordberg H.P."/>
            <person name="Cantor M.N."/>
            <person name="Hua S.X."/>
            <person name="Woyke T."/>
        </authorList>
    </citation>
    <scope>NUCLEOTIDE SEQUENCE [LARGE SCALE GENOMIC DNA]</scope>
    <source>
        <strain evidence="8">DSM 15288</strain>
    </source>
</reference>
<keyword evidence="1" id="KW-0004">4Fe-4S</keyword>
<organism evidence="7 8">
    <name type="scientific">Desulfitobacterium metallireducens DSM 15288</name>
    <dbReference type="NCBI Taxonomy" id="871968"/>
    <lineage>
        <taxon>Bacteria</taxon>
        <taxon>Bacillati</taxon>
        <taxon>Bacillota</taxon>
        <taxon>Clostridia</taxon>
        <taxon>Eubacteriales</taxon>
        <taxon>Desulfitobacteriaceae</taxon>
        <taxon>Desulfitobacterium</taxon>
    </lineage>
</organism>
<dbReference type="GO" id="GO:0051539">
    <property type="term" value="F:4 iron, 4 sulfur cluster binding"/>
    <property type="evidence" value="ECO:0007669"/>
    <property type="project" value="UniProtKB-KW"/>
</dbReference>
<keyword evidence="5" id="KW-0411">Iron-sulfur</keyword>
<dbReference type="OrthoDB" id="9794954at2"/>
<evidence type="ECO:0000313" key="8">
    <source>
        <dbReference type="Proteomes" id="UP000010847"/>
    </source>
</evidence>
<dbReference type="HOGENOM" id="CLU_023081_7_1_9"/>
<dbReference type="GO" id="GO:0009061">
    <property type="term" value="P:anaerobic respiration"/>
    <property type="evidence" value="ECO:0007669"/>
    <property type="project" value="InterPro"/>
</dbReference>
<name>W0EBJ5_9FIRM</name>
<dbReference type="PROSITE" id="PS00198">
    <property type="entry name" value="4FE4S_FER_1"/>
    <property type="match status" value="1"/>
</dbReference>
<dbReference type="EMBL" id="CP007032">
    <property type="protein sequence ID" value="AHF08215.1"/>
    <property type="molecule type" value="Genomic_DNA"/>
</dbReference>
<feature type="domain" description="4Fe-4S ferredoxin-type" evidence="6">
    <location>
        <begin position="3"/>
        <end position="35"/>
    </location>
</feature>
<proteinExistence type="predicted"/>
<feature type="domain" description="4Fe-4S ferredoxin-type" evidence="6">
    <location>
        <begin position="49"/>
        <end position="81"/>
    </location>
</feature>
<dbReference type="GO" id="GO:0016020">
    <property type="term" value="C:membrane"/>
    <property type="evidence" value="ECO:0007669"/>
    <property type="project" value="InterPro"/>
</dbReference>
<keyword evidence="8" id="KW-1185">Reference proteome</keyword>
<evidence type="ECO:0000256" key="2">
    <source>
        <dbReference type="ARBA" id="ARBA00022723"/>
    </source>
</evidence>
<dbReference type="InterPro" id="IPR009051">
    <property type="entry name" value="Helical_ferredxn"/>
</dbReference>
<evidence type="ECO:0000259" key="6">
    <source>
        <dbReference type="PROSITE" id="PS51379"/>
    </source>
</evidence>
<dbReference type="SUPFAM" id="SSF46548">
    <property type="entry name" value="alpha-helical ferredoxin"/>
    <property type="match status" value="1"/>
</dbReference>
<dbReference type="KEGG" id="dmt:DESME_15180"/>
<dbReference type="Pfam" id="PF02754">
    <property type="entry name" value="CCG"/>
    <property type="match status" value="2"/>
</dbReference>
<protein>
    <submittedName>
        <fullName evidence="7">Glycerol-3-phosphate dehydrogenase</fullName>
    </submittedName>
</protein>
<dbReference type="NCBIfam" id="NF008369">
    <property type="entry name" value="PRK11168.1"/>
    <property type="match status" value="1"/>
</dbReference>
<evidence type="ECO:0000313" key="7">
    <source>
        <dbReference type="EMBL" id="AHF08215.1"/>
    </source>
</evidence>
<evidence type="ECO:0000256" key="3">
    <source>
        <dbReference type="ARBA" id="ARBA00022737"/>
    </source>
</evidence>
<evidence type="ECO:0000256" key="5">
    <source>
        <dbReference type="ARBA" id="ARBA00023014"/>
    </source>
</evidence>
<dbReference type="PANTHER" id="PTHR32479:SF19">
    <property type="entry name" value="ANAEROBIC GLYCEROL-3-PHOSPHATE DEHYDROGENASE SUBUNIT C"/>
    <property type="match status" value="1"/>
</dbReference>
<dbReference type="AlphaFoldDB" id="W0EBJ5"/>
<dbReference type="Pfam" id="PF13183">
    <property type="entry name" value="Fer4_8"/>
    <property type="match status" value="1"/>
</dbReference>
<dbReference type="NCBIfam" id="TIGR03379">
    <property type="entry name" value="glycerol3P_GlpC"/>
    <property type="match status" value="1"/>
</dbReference>
<evidence type="ECO:0000256" key="4">
    <source>
        <dbReference type="ARBA" id="ARBA00023004"/>
    </source>
</evidence>
<dbReference type="eggNOG" id="COG0247">
    <property type="taxonomic scope" value="Bacteria"/>
</dbReference>
<dbReference type="GO" id="GO:0016491">
    <property type="term" value="F:oxidoreductase activity"/>
    <property type="evidence" value="ECO:0007669"/>
    <property type="project" value="UniProtKB-ARBA"/>
</dbReference>
<dbReference type="PROSITE" id="PS51379">
    <property type="entry name" value="4FE4S_FER_2"/>
    <property type="match status" value="2"/>
</dbReference>
<dbReference type="InterPro" id="IPR017896">
    <property type="entry name" value="4Fe4S_Fe-S-bd"/>
</dbReference>
<keyword evidence="2" id="KW-0479">Metal-binding</keyword>
<dbReference type="InterPro" id="IPR004017">
    <property type="entry name" value="Cys_rich_dom"/>
</dbReference>
<gene>
    <name evidence="7" type="ORF">DESME_15180</name>
</gene>
<dbReference type="RefSeq" id="WP_006716907.1">
    <property type="nucleotide sequence ID" value="NZ_CP007032.1"/>
</dbReference>
<dbReference type="STRING" id="871968.DESME_15180"/>
<dbReference type="InterPro" id="IPR017900">
    <property type="entry name" value="4Fe4S_Fe_S_CS"/>
</dbReference>
<dbReference type="GO" id="GO:0009331">
    <property type="term" value="C:glycerol-3-phosphate dehydrogenase (FAD) complex"/>
    <property type="evidence" value="ECO:0007669"/>
    <property type="project" value="InterPro"/>
</dbReference>
<keyword evidence="4" id="KW-0408">Iron</keyword>
<dbReference type="Proteomes" id="UP000010847">
    <property type="component" value="Chromosome"/>
</dbReference>
<evidence type="ECO:0000256" key="1">
    <source>
        <dbReference type="ARBA" id="ARBA00022485"/>
    </source>
</evidence>